<dbReference type="InterPro" id="IPR004843">
    <property type="entry name" value="Calcineurin-like_PHP"/>
</dbReference>
<dbReference type="Gene3D" id="3.60.21.10">
    <property type="match status" value="1"/>
</dbReference>
<dbReference type="InterPro" id="IPR029052">
    <property type="entry name" value="Metallo-depent_PP-like"/>
</dbReference>
<keyword evidence="2 4" id="KW-0378">Hydrolase</keyword>
<sequence>MDSSRISRNDLDNQIDRAKKCENLTQNEVRSLCEMAKEVLSDEQNMAHVPAPVTIVGDIHGQFYDLLELFRIAGDCPNSNFLFLGDYVDRGYYSVECATLVLLLKVRYPARVCLLRGNHESRQITQVYGFYDECMRKYGSPAVWTMFVEAFDYLPLAASVDGNNQKIFCPHAGLSPSLETIDQIQALTRTVEVPHDGPICDLVWSDPDDQPGWGISPRGAGYIFGPDVAEIFNHNNDFKFITRAHQLVMEGYHWAHQDQTCTVFSAPNYCYRCGNQAAIMLVDEYGQNPTFVQYSASPQRGEKDQGRAPDYFL</sequence>
<evidence type="ECO:0000259" key="5">
    <source>
        <dbReference type="PROSITE" id="PS00125"/>
    </source>
</evidence>
<comment type="similarity">
    <text evidence="4">Belongs to the PPP phosphatase family.</text>
</comment>
<proteinExistence type="inferred from homology"/>
<dbReference type="SUPFAM" id="SSF56300">
    <property type="entry name" value="Metallo-dependent phosphatases"/>
    <property type="match status" value="1"/>
</dbReference>
<dbReference type="InterPro" id="IPR047129">
    <property type="entry name" value="PPA2-like"/>
</dbReference>
<dbReference type="AlphaFoldDB" id="A0A7S2AWJ8"/>
<protein>
    <recommendedName>
        <fullName evidence="4">Serine/threonine-protein phosphatase</fullName>
        <ecNumber evidence="4">3.1.3.16</ecNumber>
    </recommendedName>
</protein>
<evidence type="ECO:0000256" key="4">
    <source>
        <dbReference type="RuleBase" id="RU004273"/>
    </source>
</evidence>
<evidence type="ECO:0000256" key="3">
    <source>
        <dbReference type="ARBA" id="ARBA00023211"/>
    </source>
</evidence>
<dbReference type="PANTHER" id="PTHR45619">
    <property type="entry name" value="SERINE/THREONINE-PROTEIN PHOSPHATASE PP2A-RELATED"/>
    <property type="match status" value="1"/>
</dbReference>
<organism evidence="6">
    <name type="scientific">Octactis speculum</name>
    <dbReference type="NCBI Taxonomy" id="3111310"/>
    <lineage>
        <taxon>Eukaryota</taxon>
        <taxon>Sar</taxon>
        <taxon>Stramenopiles</taxon>
        <taxon>Ochrophyta</taxon>
        <taxon>Dictyochophyceae</taxon>
        <taxon>Dictyochales</taxon>
        <taxon>Dictyochaceae</taxon>
        <taxon>Octactis</taxon>
    </lineage>
</organism>
<dbReference type="PRINTS" id="PR00114">
    <property type="entry name" value="STPHPHTASE"/>
</dbReference>
<dbReference type="SMART" id="SM00156">
    <property type="entry name" value="PP2Ac"/>
    <property type="match status" value="1"/>
</dbReference>
<dbReference type="GO" id="GO:0046872">
    <property type="term" value="F:metal ion binding"/>
    <property type="evidence" value="ECO:0007669"/>
    <property type="project" value="UniProtKB-KW"/>
</dbReference>
<dbReference type="Pfam" id="PF00149">
    <property type="entry name" value="Metallophos"/>
    <property type="match status" value="1"/>
</dbReference>
<reference evidence="6" key="1">
    <citation type="submission" date="2021-01" db="EMBL/GenBank/DDBJ databases">
        <authorList>
            <person name="Corre E."/>
            <person name="Pelletier E."/>
            <person name="Niang G."/>
            <person name="Scheremetjew M."/>
            <person name="Finn R."/>
            <person name="Kale V."/>
            <person name="Holt S."/>
            <person name="Cochrane G."/>
            <person name="Meng A."/>
            <person name="Brown T."/>
            <person name="Cohen L."/>
        </authorList>
    </citation>
    <scope>NUCLEOTIDE SEQUENCE</scope>
    <source>
        <strain evidence="6">CCMP1381</strain>
    </source>
</reference>
<dbReference type="CDD" id="cd07415">
    <property type="entry name" value="MPP_PP2A_PP4_PP6"/>
    <property type="match status" value="1"/>
</dbReference>
<dbReference type="GO" id="GO:0004722">
    <property type="term" value="F:protein serine/threonine phosphatase activity"/>
    <property type="evidence" value="ECO:0007669"/>
    <property type="project" value="UniProtKB-EC"/>
</dbReference>
<accession>A0A7S2AWJ8</accession>
<keyword evidence="3" id="KW-0464">Manganese</keyword>
<evidence type="ECO:0000313" key="6">
    <source>
        <dbReference type="EMBL" id="CAD9379319.1"/>
    </source>
</evidence>
<gene>
    <name evidence="6" type="ORF">DSPE1174_LOCUS3797</name>
</gene>
<evidence type="ECO:0000256" key="1">
    <source>
        <dbReference type="ARBA" id="ARBA00022723"/>
    </source>
</evidence>
<feature type="domain" description="Serine/threonine specific protein phosphatases" evidence="5">
    <location>
        <begin position="115"/>
        <end position="120"/>
    </location>
</feature>
<dbReference type="EC" id="3.1.3.16" evidence="4"/>
<dbReference type="PROSITE" id="PS00125">
    <property type="entry name" value="SER_THR_PHOSPHATASE"/>
    <property type="match status" value="1"/>
</dbReference>
<evidence type="ECO:0000256" key="2">
    <source>
        <dbReference type="ARBA" id="ARBA00022801"/>
    </source>
</evidence>
<comment type="catalytic activity">
    <reaction evidence="4">
        <text>O-phospho-L-threonyl-[protein] + H2O = L-threonyl-[protein] + phosphate</text>
        <dbReference type="Rhea" id="RHEA:47004"/>
        <dbReference type="Rhea" id="RHEA-COMP:11060"/>
        <dbReference type="Rhea" id="RHEA-COMP:11605"/>
        <dbReference type="ChEBI" id="CHEBI:15377"/>
        <dbReference type="ChEBI" id="CHEBI:30013"/>
        <dbReference type="ChEBI" id="CHEBI:43474"/>
        <dbReference type="ChEBI" id="CHEBI:61977"/>
        <dbReference type="EC" id="3.1.3.16"/>
    </reaction>
</comment>
<dbReference type="InterPro" id="IPR006186">
    <property type="entry name" value="Ser/Thr-sp_prot-phosphatase"/>
</dbReference>
<name>A0A7S2AWJ8_9STRA</name>
<dbReference type="EMBL" id="HBGS01007338">
    <property type="protein sequence ID" value="CAD9379319.1"/>
    <property type="molecule type" value="Transcribed_RNA"/>
</dbReference>
<keyword evidence="1" id="KW-0479">Metal-binding</keyword>